<dbReference type="GO" id="GO:0005737">
    <property type="term" value="C:cytoplasm"/>
    <property type="evidence" value="ECO:0007669"/>
    <property type="project" value="UniProtKB-SubCell"/>
</dbReference>
<dbReference type="EC" id="2.5.1.19" evidence="7"/>
<dbReference type="CDD" id="cd01556">
    <property type="entry name" value="EPSP_synthase"/>
    <property type="match status" value="1"/>
</dbReference>
<evidence type="ECO:0000313" key="9">
    <source>
        <dbReference type="EMBL" id="ADY56659.1"/>
    </source>
</evidence>
<evidence type="ECO:0000256" key="4">
    <source>
        <dbReference type="ARBA" id="ARBA00022679"/>
    </source>
</evidence>
<name>F0SUU3_SYNGF</name>
<sequence length="438" mass="47549">MASMTILPGILKGSVIVPPSKSISHRALICAALAEGTSNIGNFMISDDMMATMNGLRALGAGIEAEEQGAEGIHLLRITGIGANLFQEGGEKNHLEEDRLIDCQESGSTLRFLLPLAGLKNSWVTFTGRGRLVSRPLDVYFRLFDEHGVSFEKQGNSSLPLKVNGLLQPGEYRVEGDISSQFISGLMFLLPLLASDSRIVITSKLESKGYLDLTMDMLSRFSIKIENNHDKEFIIKGNQRYQKQDTDIEGDYSQVAFWLAAGLLGGEIDCLNMNSQSLQGDREIVNILQGMGGRITAGQKSIRARASLTKGTVIDGSQCPDIIPVLAALAAVSEGETRIINAERLRIKESDRLKAISTELNKLGAKVEETADGLDILGCKNLHGGPVSSWNDHRIAMALAVAACRCTEPVLIEGSDAVSKSYPHFWEDYRKLGGRIDG</sequence>
<dbReference type="EMBL" id="CP002547">
    <property type="protein sequence ID" value="ADY56659.1"/>
    <property type="molecule type" value="Genomic_DNA"/>
</dbReference>
<comment type="subcellular location">
    <subcellularLocation>
        <location evidence="7">Cytoplasm</location>
    </subcellularLocation>
</comment>
<dbReference type="Gene3D" id="3.65.10.10">
    <property type="entry name" value="Enolpyruvate transferase domain"/>
    <property type="match status" value="2"/>
</dbReference>
<protein>
    <recommendedName>
        <fullName evidence="7">3-phosphoshikimate 1-carboxyvinyltransferase</fullName>
        <ecNumber evidence="7">2.5.1.19</ecNumber>
    </recommendedName>
    <alternativeName>
        <fullName evidence="7">5-enolpyruvylshikimate-3-phosphate synthase</fullName>
        <shortName evidence="7">EPSP synthase</shortName>
        <shortName evidence="7">EPSPS</shortName>
    </alternativeName>
</protein>
<feature type="binding site" evidence="7">
    <location>
        <position position="21"/>
    </location>
    <ligand>
        <name>3-phosphoshikimate</name>
        <dbReference type="ChEBI" id="CHEBI:145989"/>
    </ligand>
</feature>
<dbReference type="PIRSF" id="PIRSF000505">
    <property type="entry name" value="EPSPS"/>
    <property type="match status" value="1"/>
</dbReference>
<reference evidence="10" key="2">
    <citation type="submission" date="2011-02" db="EMBL/GenBank/DDBJ databases">
        <title>The complete genome of Syntrophobotulus glycolicus DSM 8271.</title>
        <authorList>
            <person name="Lucas S."/>
            <person name="Copeland A."/>
            <person name="Lapidus A."/>
            <person name="Bruce D."/>
            <person name="Goodwin L."/>
            <person name="Pitluck S."/>
            <person name="Kyrpides N."/>
            <person name="Mavromatis K."/>
            <person name="Pagani I."/>
            <person name="Ivanova N."/>
            <person name="Mikhailova N."/>
            <person name="Chertkov O."/>
            <person name="Held B."/>
            <person name="Detter J.C."/>
            <person name="Tapia R."/>
            <person name="Han C."/>
            <person name="Land M."/>
            <person name="Hauser L."/>
            <person name="Markowitz V."/>
            <person name="Cheng J.-F."/>
            <person name="Hugenholtz P."/>
            <person name="Woyke T."/>
            <person name="Wu D."/>
            <person name="Spring S."/>
            <person name="Schroeder M."/>
            <person name="Brambilla E."/>
            <person name="Klenk H.-P."/>
            <person name="Eisen J.A."/>
        </authorList>
    </citation>
    <scope>NUCLEOTIDE SEQUENCE [LARGE SCALE GENOMIC DNA]</scope>
    <source>
        <strain evidence="10">DSM 8271 / FlGlyR</strain>
    </source>
</reference>
<feature type="binding site" evidence="7">
    <location>
        <position position="352"/>
    </location>
    <ligand>
        <name>phosphoenolpyruvate</name>
        <dbReference type="ChEBI" id="CHEBI:58702"/>
    </ligand>
</feature>
<dbReference type="STRING" id="645991.Sgly_2372"/>
<comment type="caution">
    <text evidence="7">Lacks conserved residue(s) required for the propagation of feature annotation.</text>
</comment>
<proteinExistence type="inferred from homology"/>
<dbReference type="RefSeq" id="WP_013625524.1">
    <property type="nucleotide sequence ID" value="NC_015172.1"/>
</dbReference>
<dbReference type="GO" id="GO:0009073">
    <property type="term" value="P:aromatic amino acid family biosynthetic process"/>
    <property type="evidence" value="ECO:0007669"/>
    <property type="project" value="UniProtKB-KW"/>
</dbReference>
<feature type="binding site" evidence="7">
    <location>
        <position position="207"/>
    </location>
    <ligand>
        <name>3-phosphoshikimate</name>
        <dbReference type="ChEBI" id="CHEBI:145989"/>
    </ligand>
</feature>
<comment type="pathway">
    <text evidence="1 7">Metabolic intermediate biosynthesis; chorismate biosynthesis; chorismate from D-erythrose 4-phosphate and phosphoenolpyruvate: step 6/7.</text>
</comment>
<organism evidence="9 10">
    <name type="scientific">Syntrophobotulus glycolicus (strain DSM 8271 / FlGlyR)</name>
    <dbReference type="NCBI Taxonomy" id="645991"/>
    <lineage>
        <taxon>Bacteria</taxon>
        <taxon>Bacillati</taxon>
        <taxon>Bacillota</taxon>
        <taxon>Clostridia</taxon>
        <taxon>Eubacteriales</taxon>
        <taxon>Desulfitobacteriaceae</taxon>
        <taxon>Syntrophobotulus</taxon>
    </lineage>
</organism>
<comment type="subunit">
    <text evidence="7">Monomer.</text>
</comment>
<dbReference type="OrthoDB" id="9809920at2"/>
<keyword evidence="5 7" id="KW-0057">Aromatic amino acid biosynthesis</keyword>
<feature type="binding site" evidence="7">
    <location>
        <position position="420"/>
    </location>
    <ligand>
        <name>phosphoenolpyruvate</name>
        <dbReference type="ChEBI" id="CHEBI:58702"/>
    </ligand>
</feature>
<dbReference type="InterPro" id="IPR023193">
    <property type="entry name" value="EPSP_synthase_CS"/>
</dbReference>
<dbReference type="KEGG" id="sgy:Sgly_2372"/>
<feature type="binding site" evidence="7">
    <location>
        <position position="179"/>
    </location>
    <ligand>
        <name>3-phosphoshikimate</name>
        <dbReference type="ChEBI" id="CHEBI:145989"/>
    </ligand>
</feature>
<feature type="active site" description="Proton acceptor" evidence="7">
    <location>
        <position position="321"/>
    </location>
</feature>
<keyword evidence="4 7" id="KW-0808">Transferase</keyword>
<dbReference type="eggNOG" id="COG0128">
    <property type="taxonomic scope" value="Bacteria"/>
</dbReference>
<evidence type="ECO:0000259" key="8">
    <source>
        <dbReference type="Pfam" id="PF00275"/>
    </source>
</evidence>
<feature type="binding site" evidence="7">
    <location>
        <position position="21"/>
    </location>
    <ligand>
        <name>phosphoenolpyruvate</name>
        <dbReference type="ChEBI" id="CHEBI:58702"/>
    </ligand>
</feature>
<dbReference type="PANTHER" id="PTHR21090">
    <property type="entry name" value="AROM/DEHYDROQUINATE SYNTHASE"/>
    <property type="match status" value="1"/>
</dbReference>
<feature type="binding site" evidence="7">
    <location>
        <position position="348"/>
    </location>
    <ligand>
        <name>3-phosphoshikimate</name>
        <dbReference type="ChEBI" id="CHEBI:145989"/>
    </ligand>
</feature>
<dbReference type="PANTHER" id="PTHR21090:SF5">
    <property type="entry name" value="PENTAFUNCTIONAL AROM POLYPEPTIDE"/>
    <property type="match status" value="1"/>
</dbReference>
<keyword evidence="3 7" id="KW-0028">Amino-acid biosynthesis</keyword>
<feature type="binding site" evidence="7">
    <location>
        <position position="107"/>
    </location>
    <ligand>
        <name>phosphoenolpyruvate</name>
        <dbReference type="ChEBI" id="CHEBI:58702"/>
    </ligand>
</feature>
<accession>F0SUU3</accession>
<dbReference type="NCBIfam" id="TIGR01356">
    <property type="entry name" value="aroA"/>
    <property type="match status" value="1"/>
</dbReference>
<dbReference type="HOGENOM" id="CLU_024321_0_0_9"/>
<comment type="function">
    <text evidence="7">Catalyzes the transfer of the enolpyruvyl moiety of phosphoenolpyruvate (PEP) to the 5-hydroxyl of shikimate-3-phosphate (S3P) to produce enolpyruvyl shikimate-3-phosphate and inorganic phosphate.</text>
</comment>
<keyword evidence="7" id="KW-0963">Cytoplasm</keyword>
<evidence type="ECO:0000313" key="10">
    <source>
        <dbReference type="Proteomes" id="UP000007488"/>
    </source>
</evidence>
<dbReference type="Proteomes" id="UP000007488">
    <property type="component" value="Chromosome"/>
</dbReference>
<dbReference type="Pfam" id="PF00275">
    <property type="entry name" value="EPSP_synthase"/>
    <property type="match status" value="1"/>
</dbReference>
<dbReference type="GO" id="GO:0009423">
    <property type="term" value="P:chorismate biosynthetic process"/>
    <property type="evidence" value="ECO:0007669"/>
    <property type="project" value="UniProtKB-UniRule"/>
</dbReference>
<feature type="binding site" evidence="7">
    <location>
        <position position="135"/>
    </location>
    <ligand>
        <name>phosphoenolpyruvate</name>
        <dbReference type="ChEBI" id="CHEBI:58702"/>
    </ligand>
</feature>
<dbReference type="GO" id="GO:0003866">
    <property type="term" value="F:3-phosphoshikimate 1-carboxyvinyltransferase activity"/>
    <property type="evidence" value="ECO:0007669"/>
    <property type="project" value="UniProtKB-UniRule"/>
</dbReference>
<dbReference type="SUPFAM" id="SSF55205">
    <property type="entry name" value="EPT/RTPC-like"/>
    <property type="match status" value="1"/>
</dbReference>
<feature type="binding site" evidence="7">
    <location>
        <position position="181"/>
    </location>
    <ligand>
        <name>3-phosphoshikimate</name>
        <dbReference type="ChEBI" id="CHEBI:145989"/>
    </ligand>
</feature>
<dbReference type="InterPro" id="IPR013792">
    <property type="entry name" value="RNA3'P_cycl/enolpyr_Trfase_a/b"/>
</dbReference>
<gene>
    <name evidence="7" type="primary">aroA</name>
    <name evidence="9" type="ordered locus">Sgly_2372</name>
</gene>
<feature type="binding site" evidence="7">
    <location>
        <position position="394"/>
    </location>
    <ligand>
        <name>phosphoenolpyruvate</name>
        <dbReference type="ChEBI" id="CHEBI:58702"/>
    </ligand>
</feature>
<dbReference type="GO" id="GO:0008652">
    <property type="term" value="P:amino acid biosynthetic process"/>
    <property type="evidence" value="ECO:0007669"/>
    <property type="project" value="UniProtKB-KW"/>
</dbReference>
<dbReference type="PROSITE" id="PS00885">
    <property type="entry name" value="EPSP_SYNTHASE_2"/>
    <property type="match status" value="1"/>
</dbReference>
<dbReference type="AlphaFoldDB" id="F0SUU3"/>
<evidence type="ECO:0000256" key="5">
    <source>
        <dbReference type="ARBA" id="ARBA00023141"/>
    </source>
</evidence>
<dbReference type="InterPro" id="IPR001986">
    <property type="entry name" value="Enolpyruvate_Tfrase_dom"/>
</dbReference>
<comment type="similarity">
    <text evidence="2 7">Belongs to the EPSP synthase family.</text>
</comment>
<feature type="domain" description="Enolpyruvate transferase" evidence="8">
    <location>
        <begin position="11"/>
        <end position="427"/>
    </location>
</feature>
<comment type="catalytic activity">
    <reaction evidence="6">
        <text>3-phosphoshikimate + phosphoenolpyruvate = 5-O-(1-carboxyvinyl)-3-phosphoshikimate + phosphate</text>
        <dbReference type="Rhea" id="RHEA:21256"/>
        <dbReference type="ChEBI" id="CHEBI:43474"/>
        <dbReference type="ChEBI" id="CHEBI:57701"/>
        <dbReference type="ChEBI" id="CHEBI:58702"/>
        <dbReference type="ChEBI" id="CHEBI:145989"/>
        <dbReference type="EC" id="2.5.1.19"/>
    </reaction>
    <physiologicalReaction direction="left-to-right" evidence="6">
        <dbReference type="Rhea" id="RHEA:21257"/>
    </physiologicalReaction>
</comment>
<keyword evidence="10" id="KW-1185">Reference proteome</keyword>
<feature type="binding site" evidence="7">
    <location>
        <position position="22"/>
    </location>
    <ligand>
        <name>3-phosphoshikimate</name>
        <dbReference type="ChEBI" id="CHEBI:145989"/>
    </ligand>
</feature>
<evidence type="ECO:0000256" key="3">
    <source>
        <dbReference type="ARBA" id="ARBA00022605"/>
    </source>
</evidence>
<dbReference type="InterPro" id="IPR006264">
    <property type="entry name" value="EPSP_synthase"/>
</dbReference>
<dbReference type="InterPro" id="IPR036968">
    <property type="entry name" value="Enolpyruvate_Tfrase_sf"/>
</dbReference>
<evidence type="ECO:0000256" key="6">
    <source>
        <dbReference type="ARBA" id="ARBA00044633"/>
    </source>
</evidence>
<feature type="binding site" evidence="7">
    <location>
        <position position="181"/>
    </location>
    <ligand>
        <name>phosphoenolpyruvate</name>
        <dbReference type="ChEBI" id="CHEBI:58702"/>
    </ligand>
</feature>
<feature type="binding site" evidence="7">
    <location>
        <position position="26"/>
    </location>
    <ligand>
        <name>3-phosphoshikimate</name>
        <dbReference type="ChEBI" id="CHEBI:145989"/>
    </ligand>
</feature>
<dbReference type="UniPathway" id="UPA00053">
    <property type="reaction ID" value="UER00089"/>
</dbReference>
<evidence type="ECO:0000256" key="1">
    <source>
        <dbReference type="ARBA" id="ARBA00004811"/>
    </source>
</evidence>
<reference evidence="9 10" key="1">
    <citation type="journal article" date="2011" name="Stand. Genomic Sci.">
        <title>Complete genome sequence of Syntrophobotulus glycolicus type strain (FlGlyR).</title>
        <authorList>
            <person name="Han C."/>
            <person name="Mwirichia R."/>
            <person name="Chertkov O."/>
            <person name="Held B."/>
            <person name="Lapidus A."/>
            <person name="Nolan M."/>
            <person name="Lucas S."/>
            <person name="Hammon N."/>
            <person name="Deshpande S."/>
            <person name="Cheng J.F."/>
            <person name="Tapia R."/>
            <person name="Goodwin L."/>
            <person name="Pitluck S."/>
            <person name="Huntemann M."/>
            <person name="Liolios K."/>
            <person name="Ivanova N."/>
            <person name="Pagani I."/>
            <person name="Mavromatis K."/>
            <person name="Ovchinikova G."/>
            <person name="Pati A."/>
            <person name="Chen A."/>
            <person name="Palaniappan K."/>
            <person name="Land M."/>
            <person name="Hauser L."/>
            <person name="Brambilla E.M."/>
            <person name="Rohde M."/>
            <person name="Spring S."/>
            <person name="Sikorski J."/>
            <person name="Goker M."/>
            <person name="Woyke T."/>
            <person name="Bristow J."/>
            <person name="Eisen J.A."/>
            <person name="Markowitz V."/>
            <person name="Hugenholtz P."/>
            <person name="Kyrpides N.C."/>
            <person name="Klenk H.P."/>
            <person name="Detter J.C."/>
        </authorList>
    </citation>
    <scope>NUCLEOTIDE SEQUENCE [LARGE SCALE GENOMIC DNA]</scope>
    <source>
        <strain evidence="10">DSM 8271 / FlGlyR</strain>
    </source>
</reference>
<feature type="binding site" evidence="7">
    <location>
        <position position="180"/>
    </location>
    <ligand>
        <name>3-phosphoshikimate</name>
        <dbReference type="ChEBI" id="CHEBI:145989"/>
    </ligand>
</feature>
<evidence type="ECO:0000256" key="2">
    <source>
        <dbReference type="ARBA" id="ARBA00009948"/>
    </source>
</evidence>
<evidence type="ECO:0000256" key="7">
    <source>
        <dbReference type="HAMAP-Rule" id="MF_00210"/>
    </source>
</evidence>
<dbReference type="HAMAP" id="MF_00210">
    <property type="entry name" value="EPSP_synth"/>
    <property type="match status" value="1"/>
</dbReference>
<feature type="binding site" evidence="7">
    <location>
        <position position="321"/>
    </location>
    <ligand>
        <name>3-phosphoshikimate</name>
        <dbReference type="ChEBI" id="CHEBI:145989"/>
    </ligand>
</feature>